<dbReference type="InterPro" id="IPR029052">
    <property type="entry name" value="Metallo-depent_PP-like"/>
</dbReference>
<dbReference type="PANTHER" id="PTHR43606:SF2">
    <property type="entry name" value="ALKALINE PHOSPHATASE FAMILY PROTEIN (AFU_ORTHOLOGUE AFUA_5G03860)"/>
    <property type="match status" value="1"/>
</dbReference>
<protein>
    <submittedName>
        <fullName evidence="2">PhoD-like phosphatase</fullName>
    </submittedName>
</protein>
<gene>
    <name evidence="2" type="ORF">SAMN03080594_103239</name>
</gene>
<dbReference type="Pfam" id="PF09423">
    <property type="entry name" value="PhoD"/>
    <property type="match status" value="1"/>
</dbReference>
<dbReference type="Proteomes" id="UP000184406">
    <property type="component" value="Unassembled WGS sequence"/>
</dbReference>
<feature type="domain" description="PhoD-like phosphatase metallophosphatase" evidence="1">
    <location>
        <begin position="391"/>
        <end position="702"/>
    </location>
</feature>
<dbReference type="InterPro" id="IPR018946">
    <property type="entry name" value="PhoD-like_MPP"/>
</dbReference>
<sequence length="905" mass="102174">MAQLWFPFQTIFLFIFSHNDNDYTTLHNLKLTSMNRRKYIKTIALGTLLPSFSTSAFPFGLVGHNKILETIQFESNWHNWPDMKWVGPEYWGNRLQDWRLKNGTVVCSISAENRNLQLLTVQKTEYLSPLKVSLEINLLNNNISPTDKGCLGIRLGCKGPFEDYRSAAVFGKGLDIGLNPSGTLLVGNQTFETKLSQIPNNYKLVAEFRPSENKYLLKVLIQDSITDQLIHTQENIAVEGTSVEGNFALLADLMTAKSNTSQPSAGFSNWSISSDNLVSNRDQLYGPICFAQYTLHDKKLKLTAQLAPIEEIKGHSVVLQFQEQGVWKTTTNTKLEHIGRAVNFAVENWTANSDIPYRILVEIPLKNEIHQYTYEGTIAQEPLNKESVSAAVFSCNFHYGFPDNDISENVAKLDPDIILFLGDQFYEGTGGFGAERDGDLDDLCLDYLRKWMMFGWSYRELFRHKPCAIIPDDHDVYHGNVWGEGGKKADTSDGHGMLAQDSGGYKMPAEWVNMVQFTQTSHLPDPFDPSPVQQNIGVYYTHWNYAGISFAILEDRKFKSAPKHVLPPEAQVRNGWIQNKDFDIKQYRDLDAELLGKRQHDFIDHWIQDWNNGAEIKVVLSQTNFATVATLPKTALNDDVVPSLPIPKKGEYVLGDVPTVDMDSNGWPANERDKAVEAIRKCYAFHIAGDQHLGSFIQYGTDEHGDSGYAFAGPALNNIWPRRFWPEVNSDSHTYENPAYVGDHMDGFGNKLSVHAVGNPFDTGIEPAIVHNRATGYGLVTFNKKERTITTACWPRYADPGSTKNEQFPGWPITIKQKDNYGKKAVAWLPTIKVVDASKPVISVFDNNNQLVYSIRMATNTFAPKVFDKEKYTIVILDVENNRKKTIKNIRAKTVNKQLLQISLV</sequence>
<accession>A0A1M5AHQ8</accession>
<name>A0A1M5AHQ8_9FLAO</name>
<evidence type="ECO:0000313" key="3">
    <source>
        <dbReference type="Proteomes" id="UP000184406"/>
    </source>
</evidence>
<dbReference type="InterPro" id="IPR052900">
    <property type="entry name" value="Phospholipid_Metab_Enz"/>
</dbReference>
<organism evidence="2 3">
    <name type="scientific">Arenibacter palladensis</name>
    <dbReference type="NCBI Taxonomy" id="237373"/>
    <lineage>
        <taxon>Bacteria</taxon>
        <taxon>Pseudomonadati</taxon>
        <taxon>Bacteroidota</taxon>
        <taxon>Flavobacteriia</taxon>
        <taxon>Flavobacteriales</taxon>
        <taxon>Flavobacteriaceae</taxon>
        <taxon>Arenibacter</taxon>
    </lineage>
</organism>
<dbReference type="Gene3D" id="3.60.21.70">
    <property type="entry name" value="PhoD-like phosphatase"/>
    <property type="match status" value="1"/>
</dbReference>
<proteinExistence type="predicted"/>
<dbReference type="AlphaFoldDB" id="A0A1M5AHQ8"/>
<evidence type="ECO:0000313" key="2">
    <source>
        <dbReference type="EMBL" id="SHF29442.1"/>
    </source>
</evidence>
<reference evidence="3" key="1">
    <citation type="submission" date="2016-11" db="EMBL/GenBank/DDBJ databases">
        <authorList>
            <person name="Varghese N."/>
            <person name="Submissions S."/>
        </authorList>
    </citation>
    <scope>NUCLEOTIDE SEQUENCE [LARGE SCALE GENOMIC DNA]</scope>
    <source>
        <strain evidence="3">DSM 17539</strain>
    </source>
</reference>
<dbReference type="InterPro" id="IPR038607">
    <property type="entry name" value="PhoD-like_sf"/>
</dbReference>
<evidence type="ECO:0000259" key="1">
    <source>
        <dbReference type="Pfam" id="PF09423"/>
    </source>
</evidence>
<dbReference type="SUPFAM" id="SSF56300">
    <property type="entry name" value="Metallo-dependent phosphatases"/>
    <property type="match status" value="1"/>
</dbReference>
<dbReference type="PANTHER" id="PTHR43606">
    <property type="entry name" value="PHOSPHATASE, PUTATIVE (AFU_ORTHOLOGUE AFUA_6G08710)-RELATED"/>
    <property type="match status" value="1"/>
</dbReference>
<dbReference type="EMBL" id="FQUX01000003">
    <property type="protein sequence ID" value="SHF29442.1"/>
    <property type="molecule type" value="Genomic_DNA"/>
</dbReference>
<keyword evidence="3" id="KW-1185">Reference proteome</keyword>